<dbReference type="SUPFAM" id="SSF46785">
    <property type="entry name" value="Winged helix' DNA-binding domain"/>
    <property type="match status" value="1"/>
</dbReference>
<dbReference type="RefSeq" id="WP_187081902.1">
    <property type="nucleotide sequence ID" value="NZ_JACORU010000004.1"/>
</dbReference>
<dbReference type="PANTHER" id="PTHR42756:SF1">
    <property type="entry name" value="TRANSCRIPTIONAL REPRESSOR OF EMRAB OPERON"/>
    <property type="match status" value="1"/>
</dbReference>
<proteinExistence type="predicted"/>
<dbReference type="AlphaFoldDB" id="A0A923M8P9"/>
<protein>
    <submittedName>
        <fullName evidence="5">MarR family transcriptional regulator</fullName>
    </submittedName>
</protein>
<dbReference type="PRINTS" id="PR00598">
    <property type="entry name" value="HTHMARR"/>
</dbReference>
<dbReference type="GO" id="GO:0003677">
    <property type="term" value="F:DNA binding"/>
    <property type="evidence" value="ECO:0007669"/>
    <property type="project" value="UniProtKB-KW"/>
</dbReference>
<sequence length="150" mass="16942">MPRPTEPLKQEELRRHAGYLLALTRFQAFRNFARHIGGPYELRPVEYSILILLDTNENVAQNQLAQTLGVAAPNMTGILHRLEGRGLVERVRAETDRRVQFIELTAKGRKVVREAAAVSKTMDKEWLARLSRAEQAMLMELLAKLAGVPA</sequence>
<accession>A0A923M8P9</accession>
<evidence type="ECO:0000313" key="6">
    <source>
        <dbReference type="Proteomes" id="UP000596827"/>
    </source>
</evidence>
<comment type="caution">
    <text evidence="5">The sequence shown here is derived from an EMBL/GenBank/DDBJ whole genome shotgun (WGS) entry which is preliminary data.</text>
</comment>
<dbReference type="InterPro" id="IPR036388">
    <property type="entry name" value="WH-like_DNA-bd_sf"/>
</dbReference>
<organism evidence="5 6">
    <name type="scientific">Ramlibacter albus</name>
    <dbReference type="NCBI Taxonomy" id="2079448"/>
    <lineage>
        <taxon>Bacteria</taxon>
        <taxon>Pseudomonadati</taxon>
        <taxon>Pseudomonadota</taxon>
        <taxon>Betaproteobacteria</taxon>
        <taxon>Burkholderiales</taxon>
        <taxon>Comamonadaceae</taxon>
        <taxon>Ramlibacter</taxon>
    </lineage>
</organism>
<dbReference type="Pfam" id="PF01047">
    <property type="entry name" value="MarR"/>
    <property type="match status" value="1"/>
</dbReference>
<dbReference type="Gene3D" id="1.10.10.10">
    <property type="entry name" value="Winged helix-like DNA-binding domain superfamily/Winged helix DNA-binding domain"/>
    <property type="match status" value="1"/>
</dbReference>
<evidence type="ECO:0000313" key="5">
    <source>
        <dbReference type="EMBL" id="MBC5765430.1"/>
    </source>
</evidence>
<evidence type="ECO:0000256" key="2">
    <source>
        <dbReference type="ARBA" id="ARBA00023125"/>
    </source>
</evidence>
<gene>
    <name evidence="5" type="ORF">H8R02_13260</name>
</gene>
<keyword evidence="3" id="KW-0804">Transcription</keyword>
<evidence type="ECO:0000256" key="3">
    <source>
        <dbReference type="ARBA" id="ARBA00023163"/>
    </source>
</evidence>
<dbReference type="PANTHER" id="PTHR42756">
    <property type="entry name" value="TRANSCRIPTIONAL REGULATOR, MARR"/>
    <property type="match status" value="1"/>
</dbReference>
<keyword evidence="6" id="KW-1185">Reference proteome</keyword>
<dbReference type="InterPro" id="IPR023187">
    <property type="entry name" value="Tscrpt_reg_MarR-type_CS"/>
</dbReference>
<keyword evidence="2" id="KW-0238">DNA-binding</keyword>
<dbReference type="InterPro" id="IPR036390">
    <property type="entry name" value="WH_DNA-bd_sf"/>
</dbReference>
<dbReference type="EMBL" id="JACORU010000004">
    <property type="protein sequence ID" value="MBC5765430.1"/>
    <property type="molecule type" value="Genomic_DNA"/>
</dbReference>
<keyword evidence="1" id="KW-0805">Transcription regulation</keyword>
<name>A0A923M8P9_9BURK</name>
<dbReference type="PROSITE" id="PS01117">
    <property type="entry name" value="HTH_MARR_1"/>
    <property type="match status" value="1"/>
</dbReference>
<dbReference type="GO" id="GO:0003700">
    <property type="term" value="F:DNA-binding transcription factor activity"/>
    <property type="evidence" value="ECO:0007669"/>
    <property type="project" value="InterPro"/>
</dbReference>
<dbReference type="InterPro" id="IPR000835">
    <property type="entry name" value="HTH_MarR-typ"/>
</dbReference>
<dbReference type="SMART" id="SM00347">
    <property type="entry name" value="HTH_MARR"/>
    <property type="match status" value="1"/>
</dbReference>
<reference evidence="5" key="1">
    <citation type="submission" date="2020-08" db="EMBL/GenBank/DDBJ databases">
        <title>Ramlibacter sp. GTP1 16S ribosomal RNA gene genome sequencing and assembly.</title>
        <authorList>
            <person name="Kang M."/>
        </authorList>
    </citation>
    <scope>NUCLEOTIDE SEQUENCE</scope>
    <source>
        <strain evidence="5">GTP1</strain>
    </source>
</reference>
<evidence type="ECO:0000259" key="4">
    <source>
        <dbReference type="PROSITE" id="PS50995"/>
    </source>
</evidence>
<dbReference type="Proteomes" id="UP000596827">
    <property type="component" value="Unassembled WGS sequence"/>
</dbReference>
<feature type="domain" description="HTH marR-type" evidence="4">
    <location>
        <begin position="1"/>
        <end position="147"/>
    </location>
</feature>
<evidence type="ECO:0000256" key="1">
    <source>
        <dbReference type="ARBA" id="ARBA00023015"/>
    </source>
</evidence>
<dbReference type="PROSITE" id="PS50995">
    <property type="entry name" value="HTH_MARR_2"/>
    <property type="match status" value="1"/>
</dbReference>